<keyword evidence="6" id="KW-0732">Signal</keyword>
<comment type="similarity">
    <text evidence="2">Belongs to the membrane fusion protein (MFP) (TC 8.A.1) family.</text>
</comment>
<dbReference type="GO" id="GO:1990281">
    <property type="term" value="C:efflux pump complex"/>
    <property type="evidence" value="ECO:0007669"/>
    <property type="project" value="TreeGrafter"/>
</dbReference>
<accession>A0A1H8FK95</accession>
<dbReference type="Pfam" id="PF25967">
    <property type="entry name" value="RND-MFP_C"/>
    <property type="match status" value="1"/>
</dbReference>
<evidence type="ECO:0000313" key="9">
    <source>
        <dbReference type="EMBL" id="SEN32035.1"/>
    </source>
</evidence>
<dbReference type="InterPro" id="IPR058627">
    <property type="entry name" value="MdtA-like_C"/>
</dbReference>
<organism evidence="9 10">
    <name type="scientific">Paracoccus alcaliphilus</name>
    <dbReference type="NCBI Taxonomy" id="34002"/>
    <lineage>
        <taxon>Bacteria</taxon>
        <taxon>Pseudomonadati</taxon>
        <taxon>Pseudomonadota</taxon>
        <taxon>Alphaproteobacteria</taxon>
        <taxon>Rhodobacterales</taxon>
        <taxon>Paracoccaceae</taxon>
        <taxon>Paracoccus</taxon>
    </lineage>
</organism>
<feature type="domain" description="Multidrug resistance protein MdtA-like C-terminal permuted SH3" evidence="8">
    <location>
        <begin position="318"/>
        <end position="371"/>
    </location>
</feature>
<dbReference type="GO" id="GO:0015562">
    <property type="term" value="F:efflux transmembrane transporter activity"/>
    <property type="evidence" value="ECO:0007669"/>
    <property type="project" value="TreeGrafter"/>
</dbReference>
<dbReference type="InterPro" id="IPR058625">
    <property type="entry name" value="MdtA-like_BSH"/>
</dbReference>
<feature type="coiled-coil region" evidence="4">
    <location>
        <begin position="100"/>
        <end position="127"/>
    </location>
</feature>
<dbReference type="Gene3D" id="2.40.420.20">
    <property type="match status" value="1"/>
</dbReference>
<evidence type="ECO:0000256" key="6">
    <source>
        <dbReference type="SAM" id="SignalP"/>
    </source>
</evidence>
<dbReference type="EMBL" id="FODE01000004">
    <property type="protein sequence ID" value="SEN32035.1"/>
    <property type="molecule type" value="Genomic_DNA"/>
</dbReference>
<evidence type="ECO:0000256" key="5">
    <source>
        <dbReference type="SAM" id="MobiDB-lite"/>
    </source>
</evidence>
<evidence type="ECO:0000259" key="7">
    <source>
        <dbReference type="Pfam" id="PF25917"/>
    </source>
</evidence>
<dbReference type="RefSeq" id="WP_090610680.1">
    <property type="nucleotide sequence ID" value="NZ_CP067124.1"/>
</dbReference>
<protein>
    <submittedName>
        <fullName evidence="9">RND family efflux transporter, MFP subunit</fullName>
    </submittedName>
</protein>
<dbReference type="Pfam" id="PF25917">
    <property type="entry name" value="BSH_RND"/>
    <property type="match status" value="1"/>
</dbReference>
<keyword evidence="10" id="KW-1185">Reference proteome</keyword>
<dbReference type="PANTHER" id="PTHR30469">
    <property type="entry name" value="MULTIDRUG RESISTANCE PROTEIN MDTA"/>
    <property type="match status" value="1"/>
</dbReference>
<evidence type="ECO:0000256" key="3">
    <source>
        <dbReference type="ARBA" id="ARBA00022448"/>
    </source>
</evidence>
<evidence type="ECO:0000256" key="1">
    <source>
        <dbReference type="ARBA" id="ARBA00004196"/>
    </source>
</evidence>
<dbReference type="SUPFAM" id="SSF111369">
    <property type="entry name" value="HlyD-like secretion proteins"/>
    <property type="match status" value="2"/>
</dbReference>
<proteinExistence type="inferred from homology"/>
<evidence type="ECO:0000256" key="4">
    <source>
        <dbReference type="SAM" id="Coils"/>
    </source>
</evidence>
<evidence type="ECO:0000256" key="2">
    <source>
        <dbReference type="ARBA" id="ARBA00009477"/>
    </source>
</evidence>
<reference evidence="9 10" key="1">
    <citation type="submission" date="2016-10" db="EMBL/GenBank/DDBJ databases">
        <authorList>
            <person name="de Groot N.N."/>
        </authorList>
    </citation>
    <scope>NUCLEOTIDE SEQUENCE [LARGE SCALE GENOMIC DNA]</scope>
    <source>
        <strain evidence="9 10">DSM 8512</strain>
    </source>
</reference>
<dbReference type="Gene3D" id="1.10.287.470">
    <property type="entry name" value="Helix hairpin bin"/>
    <property type="match status" value="1"/>
</dbReference>
<dbReference type="Gene3D" id="2.40.30.170">
    <property type="match status" value="1"/>
</dbReference>
<dbReference type="Proteomes" id="UP000199054">
    <property type="component" value="Unassembled WGS sequence"/>
</dbReference>
<feature type="signal peptide" evidence="6">
    <location>
        <begin position="1"/>
        <end position="19"/>
    </location>
</feature>
<name>A0A1H8FK95_9RHOB</name>
<dbReference type="NCBIfam" id="TIGR01730">
    <property type="entry name" value="RND_mfp"/>
    <property type="match status" value="1"/>
</dbReference>
<sequence length="414" mass="42473">MRALLIFLVAAWLALPAFAEDAARQGGTADEAAEGPAIPAVTLATAARTGMQARVPVSGTLVARQPVQVFPQVTGHEITEILVEAGDMVEQGQVLARLDTDTLSALLEQAEAEYQRAEAGVSQAESSTDSAAAALVQAEATLNRIRRLRDSGNASQAALDEAIAAEAAARAQTASAADGVGVAKAALALAAASRRVARLDLQRADIVAPVGGLVSARNAELGSLSGGGADPLFTLIADGSIELAAEVIETALPSLKAGAPAEISVAGLGRIEGEVRLIPASVDPVTRLGLARIALSPQPGLRSGLFANGWVITEQREAVAVPASAVLSDSDGERVQVVRDGVVETRQVRAGLLWQGQREILEGVAEGETVIARSGAFFRDGDRVRAAQPQGEAMQPQGDAQTAREGADDMADGT</sequence>
<dbReference type="AlphaFoldDB" id="A0A1H8FK95"/>
<evidence type="ECO:0000259" key="8">
    <source>
        <dbReference type="Pfam" id="PF25967"/>
    </source>
</evidence>
<dbReference type="InterPro" id="IPR006143">
    <property type="entry name" value="RND_pump_MFP"/>
</dbReference>
<dbReference type="OrthoDB" id="7422354at2"/>
<feature type="region of interest" description="Disordered" evidence="5">
    <location>
        <begin position="385"/>
        <end position="414"/>
    </location>
</feature>
<keyword evidence="4" id="KW-0175">Coiled coil</keyword>
<dbReference type="PANTHER" id="PTHR30469:SF15">
    <property type="entry name" value="HLYD FAMILY OF SECRETION PROTEINS"/>
    <property type="match status" value="1"/>
</dbReference>
<dbReference type="Gene3D" id="2.40.50.100">
    <property type="match status" value="1"/>
</dbReference>
<evidence type="ECO:0000313" key="10">
    <source>
        <dbReference type="Proteomes" id="UP000199054"/>
    </source>
</evidence>
<gene>
    <name evidence="9" type="ORF">SAMN04489859_100492</name>
</gene>
<keyword evidence="3" id="KW-0813">Transport</keyword>
<feature type="domain" description="Multidrug resistance protein MdtA-like barrel-sandwich hybrid" evidence="7">
    <location>
        <begin position="67"/>
        <end position="224"/>
    </location>
</feature>
<feature type="chain" id="PRO_5011599640" evidence="6">
    <location>
        <begin position="20"/>
        <end position="414"/>
    </location>
</feature>
<dbReference type="STRING" id="34002.SAMN04489859_100492"/>
<comment type="subcellular location">
    <subcellularLocation>
        <location evidence="1">Cell envelope</location>
    </subcellularLocation>
</comment>